<name>A0A8S1RB04_9CILI</name>
<comment type="caution">
    <text evidence="1">The sequence shown here is derived from an EMBL/GenBank/DDBJ whole genome shotgun (WGS) entry which is preliminary data.</text>
</comment>
<dbReference type="AlphaFoldDB" id="A0A8S1RB04"/>
<evidence type="ECO:0000313" key="1">
    <source>
        <dbReference type="EMBL" id="CAD8124917.1"/>
    </source>
</evidence>
<dbReference type="Proteomes" id="UP000692954">
    <property type="component" value="Unassembled WGS sequence"/>
</dbReference>
<gene>
    <name evidence="1" type="ORF">PSON_ATCC_30995.1.T1540128</name>
</gene>
<keyword evidence="2" id="KW-1185">Reference proteome</keyword>
<evidence type="ECO:0000313" key="2">
    <source>
        <dbReference type="Proteomes" id="UP000692954"/>
    </source>
</evidence>
<dbReference type="EMBL" id="CAJJDN010000154">
    <property type="protein sequence ID" value="CAD8124917.1"/>
    <property type="molecule type" value="Genomic_DNA"/>
</dbReference>
<reference evidence="1" key="1">
    <citation type="submission" date="2021-01" db="EMBL/GenBank/DDBJ databases">
        <authorList>
            <consortium name="Genoscope - CEA"/>
            <person name="William W."/>
        </authorList>
    </citation>
    <scope>NUCLEOTIDE SEQUENCE</scope>
</reference>
<sequence length="260" mass="31392">MLYKLERLEYLIGQILNVLHFLSYDCVNFEEKKIKKYFQFLSRDGGQFKEEVLIDEALYEFKWYFQGFITIPSQKQITIYVNQQTTLIFSKSIQIEFPQEKINLNLIIGGQYKIISQNSLENKMLSYYPGEIKYYLSFNLGEPNYFQEFIKQHNKFQCTCLQNSKTNIGDFTIQKQEQFLFVPQKINCQQFLLSSWVKIKEINSNYDEFYYQLFKLSGNFNNPKMTQDNLSAFQLFYKICGIMYQWKRKILLFQLQQLRF</sequence>
<accession>A0A8S1RB04</accession>
<organism evidence="1 2">
    <name type="scientific">Paramecium sonneborni</name>
    <dbReference type="NCBI Taxonomy" id="65129"/>
    <lineage>
        <taxon>Eukaryota</taxon>
        <taxon>Sar</taxon>
        <taxon>Alveolata</taxon>
        <taxon>Ciliophora</taxon>
        <taxon>Intramacronucleata</taxon>
        <taxon>Oligohymenophorea</taxon>
        <taxon>Peniculida</taxon>
        <taxon>Parameciidae</taxon>
        <taxon>Paramecium</taxon>
    </lineage>
</organism>
<proteinExistence type="predicted"/>
<protein>
    <submittedName>
        <fullName evidence="1">Uncharacterized protein</fullName>
    </submittedName>
</protein>